<proteinExistence type="predicted"/>
<dbReference type="AlphaFoldDB" id="A0A816E5P6"/>
<dbReference type="PROSITE" id="PS50404">
    <property type="entry name" value="GST_NTER"/>
    <property type="match status" value="1"/>
</dbReference>
<comment type="function">
    <text evidence="4">S-crystallins are structural components of squids and octopi eye lens. Contains relatively little if any GST activity.</text>
</comment>
<comment type="caution">
    <text evidence="8">The sequence shown here is derived from an EMBL/GenBank/DDBJ whole genome shotgun (WGS) entry which is preliminary data.</text>
</comment>
<name>A0A816E5P6_9BILA</name>
<dbReference type="CDD" id="cd03039">
    <property type="entry name" value="GST_N_Sigma_like"/>
    <property type="match status" value="1"/>
</dbReference>
<reference evidence="8" key="1">
    <citation type="submission" date="2021-02" db="EMBL/GenBank/DDBJ databases">
        <authorList>
            <person name="Nowell W R."/>
        </authorList>
    </citation>
    <scope>NUCLEOTIDE SEQUENCE</scope>
</reference>
<feature type="domain" description="GST N-terminal" evidence="5">
    <location>
        <begin position="2"/>
        <end position="79"/>
    </location>
</feature>
<dbReference type="GO" id="GO:0006749">
    <property type="term" value="P:glutathione metabolic process"/>
    <property type="evidence" value="ECO:0007669"/>
    <property type="project" value="TreeGrafter"/>
</dbReference>
<dbReference type="Gene3D" id="1.20.1050.10">
    <property type="match status" value="1"/>
</dbReference>
<keyword evidence="2" id="KW-0808">Transferase</keyword>
<dbReference type="PANTHER" id="PTHR11571">
    <property type="entry name" value="GLUTATHIONE S-TRANSFERASE"/>
    <property type="match status" value="1"/>
</dbReference>
<dbReference type="GO" id="GO:0004364">
    <property type="term" value="F:glutathione transferase activity"/>
    <property type="evidence" value="ECO:0007669"/>
    <property type="project" value="UniProtKB-EC"/>
</dbReference>
<dbReference type="SFLD" id="SFLDG00363">
    <property type="entry name" value="AMPS_(cytGST):_Alpha-__Mu-__Pi"/>
    <property type="match status" value="1"/>
</dbReference>
<evidence type="ECO:0000313" key="7">
    <source>
        <dbReference type="EMBL" id="CAF1506885.1"/>
    </source>
</evidence>
<dbReference type="InterPro" id="IPR004046">
    <property type="entry name" value="GST_C"/>
</dbReference>
<dbReference type="InterPro" id="IPR036249">
    <property type="entry name" value="Thioredoxin-like_sf"/>
</dbReference>
<dbReference type="PROSITE" id="PS50405">
    <property type="entry name" value="GST_CTER"/>
    <property type="match status" value="1"/>
</dbReference>
<sequence>MSIYRLYYFNARGRAEISRLIFAAAGQKFEDIRYEFNEWPAHKSETPLGQLPLLEVDGVKLVQSATIARFLARKFHLAGRDILEQAKVEAVTDTISDVIPEIMSIRREQNESKKQQLLQKFSDNLPKYLQNLEILAGLYSNGGCFFVGNHLTWADLFFYDLGETILQCDRHSLNTYPWLKQNRSEVAKQPRIAEYLKNGPKTPF</sequence>
<dbReference type="OrthoDB" id="414243at2759"/>
<dbReference type="InterPro" id="IPR036282">
    <property type="entry name" value="Glutathione-S-Trfase_C_sf"/>
</dbReference>
<dbReference type="SFLD" id="SFLDS00019">
    <property type="entry name" value="Glutathione_Transferase_(cytos"/>
    <property type="match status" value="1"/>
</dbReference>
<dbReference type="Proteomes" id="UP000663877">
    <property type="component" value="Unassembled WGS sequence"/>
</dbReference>
<dbReference type="FunFam" id="3.40.30.10:FF:000035">
    <property type="entry name" value="hematopoietic prostaglandin D synthase"/>
    <property type="match status" value="1"/>
</dbReference>
<dbReference type="Proteomes" id="UP000663832">
    <property type="component" value="Unassembled WGS sequence"/>
</dbReference>
<dbReference type="EC" id="2.5.1.18" evidence="1"/>
<dbReference type="SUPFAM" id="SSF47616">
    <property type="entry name" value="GST C-terminal domain-like"/>
    <property type="match status" value="1"/>
</dbReference>
<dbReference type="FunFam" id="1.20.1050.10:FF:000030">
    <property type="entry name" value="Glutathione S-transferase S1"/>
    <property type="match status" value="1"/>
</dbReference>
<protein>
    <recommendedName>
        <fullName evidence="1">glutathione transferase</fullName>
        <ecNumber evidence="1">2.5.1.18</ecNumber>
    </recommendedName>
</protein>
<dbReference type="InterPro" id="IPR050213">
    <property type="entry name" value="GST_superfamily"/>
</dbReference>
<keyword evidence="9" id="KW-1185">Reference proteome</keyword>
<evidence type="ECO:0000313" key="9">
    <source>
        <dbReference type="Proteomes" id="UP000663832"/>
    </source>
</evidence>
<feature type="domain" description="GST C-terminal" evidence="6">
    <location>
        <begin position="81"/>
        <end position="204"/>
    </location>
</feature>
<dbReference type="InterPro" id="IPR010987">
    <property type="entry name" value="Glutathione-S-Trfase_C-like"/>
</dbReference>
<evidence type="ECO:0000313" key="8">
    <source>
        <dbReference type="EMBL" id="CAF1646136.1"/>
    </source>
</evidence>
<dbReference type="EMBL" id="CAJNOM010003484">
    <property type="protein sequence ID" value="CAF1646136.1"/>
    <property type="molecule type" value="Genomic_DNA"/>
</dbReference>
<gene>
    <name evidence="7" type="ORF">BJG266_LOCUS43496</name>
    <name evidence="8" type="ORF">QVE165_LOCUS60424</name>
</gene>
<accession>A0A816E5P6</accession>
<evidence type="ECO:0000259" key="5">
    <source>
        <dbReference type="PROSITE" id="PS50404"/>
    </source>
</evidence>
<dbReference type="Gene3D" id="3.40.30.10">
    <property type="entry name" value="Glutaredoxin"/>
    <property type="match status" value="1"/>
</dbReference>
<dbReference type="EMBL" id="CAJNOI010003138">
    <property type="protein sequence ID" value="CAF1506885.1"/>
    <property type="molecule type" value="Genomic_DNA"/>
</dbReference>
<dbReference type="SFLD" id="SFLDG01205">
    <property type="entry name" value="AMPS.1"/>
    <property type="match status" value="1"/>
</dbReference>
<dbReference type="InterPro" id="IPR040079">
    <property type="entry name" value="Glutathione_S-Trfase"/>
</dbReference>
<evidence type="ECO:0000259" key="6">
    <source>
        <dbReference type="PROSITE" id="PS50405"/>
    </source>
</evidence>
<evidence type="ECO:0000256" key="2">
    <source>
        <dbReference type="ARBA" id="ARBA00022679"/>
    </source>
</evidence>
<dbReference type="Pfam" id="PF14497">
    <property type="entry name" value="GST_C_3"/>
    <property type="match status" value="1"/>
</dbReference>
<organism evidence="8 9">
    <name type="scientific">Adineta steineri</name>
    <dbReference type="NCBI Taxonomy" id="433720"/>
    <lineage>
        <taxon>Eukaryota</taxon>
        <taxon>Metazoa</taxon>
        <taxon>Spiralia</taxon>
        <taxon>Gnathifera</taxon>
        <taxon>Rotifera</taxon>
        <taxon>Eurotatoria</taxon>
        <taxon>Bdelloidea</taxon>
        <taxon>Adinetida</taxon>
        <taxon>Adinetidae</taxon>
        <taxon>Adineta</taxon>
    </lineage>
</organism>
<dbReference type="SUPFAM" id="SSF52833">
    <property type="entry name" value="Thioredoxin-like"/>
    <property type="match status" value="1"/>
</dbReference>
<evidence type="ECO:0000256" key="1">
    <source>
        <dbReference type="ARBA" id="ARBA00012452"/>
    </source>
</evidence>
<dbReference type="CDD" id="cd03192">
    <property type="entry name" value="GST_C_Sigma_like"/>
    <property type="match status" value="1"/>
</dbReference>
<dbReference type="Pfam" id="PF02798">
    <property type="entry name" value="GST_N"/>
    <property type="match status" value="1"/>
</dbReference>
<evidence type="ECO:0000256" key="4">
    <source>
        <dbReference type="ARBA" id="ARBA00049616"/>
    </source>
</evidence>
<dbReference type="InterPro" id="IPR004045">
    <property type="entry name" value="Glutathione_S-Trfase_N"/>
</dbReference>
<comment type="catalytic activity">
    <reaction evidence="3">
        <text>RX + glutathione = an S-substituted glutathione + a halide anion + H(+)</text>
        <dbReference type="Rhea" id="RHEA:16437"/>
        <dbReference type="ChEBI" id="CHEBI:15378"/>
        <dbReference type="ChEBI" id="CHEBI:16042"/>
        <dbReference type="ChEBI" id="CHEBI:17792"/>
        <dbReference type="ChEBI" id="CHEBI:57925"/>
        <dbReference type="ChEBI" id="CHEBI:90779"/>
        <dbReference type="EC" id="2.5.1.18"/>
    </reaction>
</comment>
<evidence type="ECO:0000256" key="3">
    <source>
        <dbReference type="ARBA" id="ARBA00047960"/>
    </source>
</evidence>
<dbReference type="PANTHER" id="PTHR11571:SF224">
    <property type="entry name" value="HEMATOPOIETIC PROSTAGLANDIN D SYNTHASE"/>
    <property type="match status" value="1"/>
</dbReference>